<reference evidence="8" key="1">
    <citation type="journal article" date="2020" name="Fungal Divers.">
        <title>Resolving the Mortierellaceae phylogeny through synthesis of multi-gene phylogenetics and phylogenomics.</title>
        <authorList>
            <person name="Vandepol N."/>
            <person name="Liber J."/>
            <person name="Desiro A."/>
            <person name="Na H."/>
            <person name="Kennedy M."/>
            <person name="Barry K."/>
            <person name="Grigoriev I.V."/>
            <person name="Miller A.N."/>
            <person name="O'Donnell K."/>
            <person name="Stajich J.E."/>
            <person name="Bonito G."/>
        </authorList>
    </citation>
    <scope>NUCLEOTIDE SEQUENCE</scope>
    <source>
        <strain evidence="8">NVP1</strain>
    </source>
</reference>
<sequence length="403" mass="44393">MTAVSSSPNTKAQTIKDQSQNMASSPIHVASASSSPQIHNQAIPTHPIFAATMSQNTPQQNHHHLQILGDHPASPVQPTFMELGADAFMPERPAPTLYLGDDYNQEYQEPIYDNAFMPYSSPEGSSEYMYAKLRTSSSSSSSFPQDQYAAGVAAASMGSYMSMARSMPLPQLSDDNMAFGYLSGQASLNQATSSHIIYDDDYYNAAQHHLYSQAHMNHHHSYSTSSLSSISEDSSSMSPRSPFSSNSSLSSSCNSIASSYPLVRTLSESSVPVTSNNSASLAASGLNPDGTPIIRPTPKRSRGRRVSCNPDNSGCKVFTCRFEDCGKIFKRSEHLKRHVRSIHTMEKPFECPIQNCPKRFSRSDNLNQHIRIHRHNGRGEKVKNFPAFTPFMQNYPTELMSLS</sequence>
<feature type="region of interest" description="Disordered" evidence="6">
    <location>
        <begin position="223"/>
        <end position="250"/>
    </location>
</feature>
<feature type="domain" description="C2H2-type" evidence="7">
    <location>
        <begin position="349"/>
        <end position="380"/>
    </location>
</feature>
<dbReference type="Pfam" id="PF00096">
    <property type="entry name" value="zf-C2H2"/>
    <property type="match status" value="2"/>
</dbReference>
<feature type="compositionally biased region" description="Low complexity" evidence="6">
    <location>
        <begin position="23"/>
        <end position="35"/>
    </location>
</feature>
<keyword evidence="1" id="KW-0479">Metal-binding</keyword>
<proteinExistence type="predicted"/>
<dbReference type="InterPro" id="IPR013087">
    <property type="entry name" value="Znf_C2H2_type"/>
</dbReference>
<feature type="region of interest" description="Disordered" evidence="6">
    <location>
        <begin position="281"/>
        <end position="308"/>
    </location>
</feature>
<evidence type="ECO:0000256" key="2">
    <source>
        <dbReference type="ARBA" id="ARBA00022737"/>
    </source>
</evidence>
<dbReference type="InterPro" id="IPR036236">
    <property type="entry name" value="Znf_C2H2_sf"/>
</dbReference>
<organism evidence="8 9">
    <name type="scientific">Podila minutissima</name>
    <dbReference type="NCBI Taxonomy" id="64525"/>
    <lineage>
        <taxon>Eukaryota</taxon>
        <taxon>Fungi</taxon>
        <taxon>Fungi incertae sedis</taxon>
        <taxon>Mucoromycota</taxon>
        <taxon>Mortierellomycotina</taxon>
        <taxon>Mortierellomycetes</taxon>
        <taxon>Mortierellales</taxon>
        <taxon>Mortierellaceae</taxon>
        <taxon>Podila</taxon>
    </lineage>
</organism>
<dbReference type="PANTHER" id="PTHR23235:SF120">
    <property type="entry name" value="KRUPPEL-LIKE FACTOR 15"/>
    <property type="match status" value="1"/>
</dbReference>
<dbReference type="PANTHER" id="PTHR23235">
    <property type="entry name" value="KRUEPPEL-LIKE TRANSCRIPTION FACTOR"/>
    <property type="match status" value="1"/>
</dbReference>
<feature type="region of interest" description="Disordered" evidence="6">
    <location>
        <begin position="1"/>
        <end position="39"/>
    </location>
</feature>
<dbReference type="EMBL" id="JAAAUY010000869">
    <property type="protein sequence ID" value="KAF9325798.1"/>
    <property type="molecule type" value="Genomic_DNA"/>
</dbReference>
<evidence type="ECO:0000256" key="3">
    <source>
        <dbReference type="ARBA" id="ARBA00022771"/>
    </source>
</evidence>
<accession>A0A9P5VI17</accession>
<keyword evidence="3 5" id="KW-0863">Zinc-finger</keyword>
<evidence type="ECO:0000313" key="8">
    <source>
        <dbReference type="EMBL" id="KAF9325798.1"/>
    </source>
</evidence>
<comment type="caution">
    <text evidence="8">The sequence shown here is derived from an EMBL/GenBank/DDBJ whole genome shotgun (WGS) entry which is preliminary data.</text>
</comment>
<dbReference type="GO" id="GO:0008270">
    <property type="term" value="F:zinc ion binding"/>
    <property type="evidence" value="ECO:0007669"/>
    <property type="project" value="UniProtKB-KW"/>
</dbReference>
<evidence type="ECO:0000256" key="1">
    <source>
        <dbReference type="ARBA" id="ARBA00022723"/>
    </source>
</evidence>
<evidence type="ECO:0000256" key="4">
    <source>
        <dbReference type="ARBA" id="ARBA00022833"/>
    </source>
</evidence>
<evidence type="ECO:0000256" key="6">
    <source>
        <dbReference type="SAM" id="MobiDB-lite"/>
    </source>
</evidence>
<feature type="domain" description="C2H2-type" evidence="7">
    <location>
        <begin position="318"/>
        <end position="348"/>
    </location>
</feature>
<gene>
    <name evidence="8" type="ORF">BG006_010720</name>
</gene>
<dbReference type="FunFam" id="3.30.160.60:FF:000072">
    <property type="entry name" value="zinc finger protein 143 isoform X1"/>
    <property type="match status" value="1"/>
</dbReference>
<dbReference type="SMART" id="SM00355">
    <property type="entry name" value="ZnF_C2H2"/>
    <property type="match status" value="2"/>
</dbReference>
<protein>
    <recommendedName>
        <fullName evidence="7">C2H2-type domain-containing protein</fullName>
    </recommendedName>
</protein>
<keyword evidence="2" id="KW-0677">Repeat</keyword>
<dbReference type="AlphaFoldDB" id="A0A9P5VI17"/>
<keyword evidence="4" id="KW-0862">Zinc</keyword>
<dbReference type="GO" id="GO:0000978">
    <property type="term" value="F:RNA polymerase II cis-regulatory region sequence-specific DNA binding"/>
    <property type="evidence" value="ECO:0007669"/>
    <property type="project" value="UniProtKB-ARBA"/>
</dbReference>
<evidence type="ECO:0000259" key="7">
    <source>
        <dbReference type="PROSITE" id="PS50157"/>
    </source>
</evidence>
<dbReference type="SUPFAM" id="SSF57667">
    <property type="entry name" value="beta-beta-alpha zinc fingers"/>
    <property type="match status" value="1"/>
</dbReference>
<dbReference type="GO" id="GO:0000981">
    <property type="term" value="F:DNA-binding transcription factor activity, RNA polymerase II-specific"/>
    <property type="evidence" value="ECO:0007669"/>
    <property type="project" value="TreeGrafter"/>
</dbReference>
<dbReference type="Proteomes" id="UP000696485">
    <property type="component" value="Unassembled WGS sequence"/>
</dbReference>
<evidence type="ECO:0000256" key="5">
    <source>
        <dbReference type="PROSITE-ProRule" id="PRU00042"/>
    </source>
</evidence>
<keyword evidence="9" id="KW-1185">Reference proteome</keyword>
<dbReference type="PROSITE" id="PS00028">
    <property type="entry name" value="ZINC_FINGER_C2H2_1"/>
    <property type="match status" value="2"/>
</dbReference>
<dbReference type="Gene3D" id="3.30.160.60">
    <property type="entry name" value="Classic Zinc Finger"/>
    <property type="match status" value="2"/>
</dbReference>
<name>A0A9P5VI17_9FUNG</name>
<dbReference type="PROSITE" id="PS50157">
    <property type="entry name" value="ZINC_FINGER_C2H2_2"/>
    <property type="match status" value="2"/>
</dbReference>
<feature type="compositionally biased region" description="Polar residues" evidence="6">
    <location>
        <begin position="1"/>
        <end position="22"/>
    </location>
</feature>
<evidence type="ECO:0000313" key="9">
    <source>
        <dbReference type="Proteomes" id="UP000696485"/>
    </source>
</evidence>